<organism evidence="2 3">
    <name type="scientific">Burkholderia cepacia</name>
    <name type="common">Pseudomonas cepacia</name>
    <dbReference type="NCBI Taxonomy" id="292"/>
    <lineage>
        <taxon>Bacteria</taxon>
        <taxon>Pseudomonadati</taxon>
        <taxon>Pseudomonadota</taxon>
        <taxon>Betaproteobacteria</taxon>
        <taxon>Burkholderiales</taxon>
        <taxon>Burkholderiaceae</taxon>
        <taxon>Burkholderia</taxon>
        <taxon>Burkholderia cepacia complex</taxon>
    </lineage>
</organism>
<name>A0A1B4Q003_BURCE</name>
<feature type="transmembrane region" description="Helical" evidence="1">
    <location>
        <begin position="58"/>
        <end position="77"/>
    </location>
</feature>
<feature type="transmembrane region" description="Helical" evidence="1">
    <location>
        <begin position="83"/>
        <end position="103"/>
    </location>
</feature>
<gene>
    <name evidence="2" type="ORF">WT26_26800</name>
</gene>
<evidence type="ECO:0008006" key="4">
    <source>
        <dbReference type="Google" id="ProtNLM"/>
    </source>
</evidence>
<dbReference type="EMBL" id="CP013444">
    <property type="protein sequence ID" value="AOK19508.1"/>
    <property type="molecule type" value="Genomic_DNA"/>
</dbReference>
<protein>
    <recommendedName>
        <fullName evidence="4">Transmembrane protein</fullName>
    </recommendedName>
</protein>
<keyword evidence="1" id="KW-0812">Transmembrane</keyword>
<feature type="transmembrane region" description="Helical" evidence="1">
    <location>
        <begin position="144"/>
        <end position="165"/>
    </location>
</feature>
<evidence type="ECO:0000313" key="3">
    <source>
        <dbReference type="Proteomes" id="UP000094776"/>
    </source>
</evidence>
<feature type="transmembrane region" description="Helical" evidence="1">
    <location>
        <begin position="171"/>
        <end position="193"/>
    </location>
</feature>
<keyword evidence="1" id="KW-1133">Transmembrane helix</keyword>
<feature type="transmembrane region" description="Helical" evidence="1">
    <location>
        <begin position="32"/>
        <end position="51"/>
    </location>
</feature>
<sequence length="218" mass="24268">MKARAGLALELVVNLLLPWVAYHFAHPHFGETGALYASAVPPVIWSIVEFIRSRRVDAVAAIVLLGIALSIIGMAFGGSARTLLMRESLASGTIGIVFLLSLFRERPLIFYLARATIAREMDGGAAHFEAVWNAQPGLRQTLRLMTFAWGAGLSIEMLLRCWMVVTWPVERVLVVSPIIGYTVFGCLLTWTFWYRRRMRVRNSVHIPGRDGVTETAGR</sequence>
<accession>A0A1B4Q003</accession>
<proteinExistence type="predicted"/>
<feature type="transmembrane region" description="Helical" evidence="1">
    <location>
        <begin position="7"/>
        <end position="26"/>
    </location>
</feature>
<keyword evidence="1" id="KW-0472">Membrane</keyword>
<dbReference type="Proteomes" id="UP000094776">
    <property type="component" value="Chromosome 2"/>
</dbReference>
<evidence type="ECO:0000256" key="1">
    <source>
        <dbReference type="SAM" id="Phobius"/>
    </source>
</evidence>
<dbReference type="RefSeq" id="WP_069274333.1">
    <property type="nucleotide sequence ID" value="NZ_CP013444.1"/>
</dbReference>
<evidence type="ECO:0000313" key="2">
    <source>
        <dbReference type="EMBL" id="AOK19508.1"/>
    </source>
</evidence>
<dbReference type="AlphaFoldDB" id="A0A1B4Q003"/>
<dbReference type="NCBIfam" id="NF041646">
    <property type="entry name" value="VC0807_fam"/>
    <property type="match status" value="1"/>
</dbReference>
<reference evidence="2 3" key="1">
    <citation type="submission" date="2015-12" db="EMBL/GenBank/DDBJ databases">
        <title>Diversity of Burkholderia near neighbor genomes.</title>
        <authorList>
            <person name="Sahl J."/>
            <person name="Wagner D."/>
            <person name="Keim P."/>
        </authorList>
    </citation>
    <scope>NUCLEOTIDE SEQUENCE [LARGE SCALE GENOMIC DNA]</scope>
    <source>
        <strain evidence="2 3">MSMB1184WGS</strain>
    </source>
</reference>